<comment type="cofactor">
    <cofactor evidence="1 7">
        <name>pyridoxal 5'-phosphate</name>
        <dbReference type="ChEBI" id="CHEBI:597326"/>
    </cofactor>
</comment>
<dbReference type="Gene3D" id="3.90.1150.10">
    <property type="entry name" value="Aspartate Aminotransferase, domain 1"/>
    <property type="match status" value="1"/>
</dbReference>
<organism evidence="8 9">
    <name type="scientific">Henriciella pelagia</name>
    <dbReference type="NCBI Taxonomy" id="1977912"/>
    <lineage>
        <taxon>Bacteria</taxon>
        <taxon>Pseudomonadati</taxon>
        <taxon>Pseudomonadota</taxon>
        <taxon>Alphaproteobacteria</taxon>
        <taxon>Hyphomonadales</taxon>
        <taxon>Hyphomonadaceae</taxon>
        <taxon>Henriciella</taxon>
    </lineage>
</organism>
<dbReference type="NCBIfam" id="TIGR02407">
    <property type="entry name" value="ectoine_ectB"/>
    <property type="match status" value="1"/>
</dbReference>
<dbReference type="Gene3D" id="3.40.640.10">
    <property type="entry name" value="Type I PLP-dependent aspartate aminotransferase-like (Major domain)"/>
    <property type="match status" value="1"/>
</dbReference>
<dbReference type="Pfam" id="PF00202">
    <property type="entry name" value="Aminotran_3"/>
    <property type="match status" value="1"/>
</dbReference>
<evidence type="ECO:0000256" key="3">
    <source>
        <dbReference type="ARBA" id="ARBA00022576"/>
    </source>
</evidence>
<evidence type="ECO:0000256" key="4">
    <source>
        <dbReference type="ARBA" id="ARBA00022679"/>
    </source>
</evidence>
<dbReference type="InterPro" id="IPR004637">
    <property type="entry name" value="Dat"/>
</dbReference>
<dbReference type="EC" id="2.6.1.76" evidence="7"/>
<evidence type="ECO:0000313" key="9">
    <source>
        <dbReference type="Proteomes" id="UP000628854"/>
    </source>
</evidence>
<comment type="caution">
    <text evidence="8">The sequence shown here is derived from an EMBL/GenBank/DDBJ whole genome shotgun (WGS) entry which is preliminary data.</text>
</comment>
<sequence>MAFTDITDIQDNIFERRESKVRSYCRNFDTLFVKASGSEMTDASGKTYIDFLAGCSTLNYGHNDPDMKAALIEHITRDGVAHGLDMYTDAKADWLAAFEKHILTPRGMKDYKIMMTGPTGTNAVEAAVKLARKVTGRSNVVAFTNGFHGMTLGALALTGNAGKRAGAGLGGSGLHGTTHLPYAGAFGDDVDTLDQIEMMLENSSSGLDAPAAFIFEPIQGEGGLNAASKEWMQGIARLAKKHGALLIVDDIQAGCGRSGDYFGFEIAGIQPDIITQAKSLSGMGLPFACVLLKKEHDIWKPAEHNGTFRGNNHAFVTARVALEKFWSDDSFQKEVREKSEILTEGLKKIANLIPGAKLKGRGMMQGVDVGTGDLASDICSRAFEKGLIIETSGANDEVVKVLAPLTTPVDTFQKGLGILREAAEEATSSAKIAAE</sequence>
<accession>A0ABQ1JK55</accession>
<comment type="catalytic activity">
    <reaction evidence="7">
        <text>L-2,4-diaminobutanoate + 2-oxoglutarate = L-aspartate 4-semialdehyde + L-glutamate</text>
        <dbReference type="Rhea" id="RHEA:11160"/>
        <dbReference type="ChEBI" id="CHEBI:16810"/>
        <dbReference type="ChEBI" id="CHEBI:29985"/>
        <dbReference type="ChEBI" id="CHEBI:58761"/>
        <dbReference type="ChEBI" id="CHEBI:537519"/>
        <dbReference type="EC" id="2.6.1.76"/>
    </reaction>
</comment>
<dbReference type="InterPro" id="IPR049704">
    <property type="entry name" value="Aminotrans_3_PPA_site"/>
</dbReference>
<evidence type="ECO:0000256" key="1">
    <source>
        <dbReference type="ARBA" id="ARBA00001933"/>
    </source>
</evidence>
<dbReference type="RefSeq" id="WP_084393034.1">
    <property type="nucleotide sequence ID" value="NZ_BMKF01000002.1"/>
</dbReference>
<comment type="similarity">
    <text evidence="2 6">Belongs to the class-III pyridoxal-phosphate-dependent aminotransferase family.</text>
</comment>
<protein>
    <recommendedName>
        <fullName evidence="7">Diaminobutyrate--2-oxoglutarate transaminase</fullName>
        <ecNumber evidence="7">2.6.1.76</ecNumber>
    </recommendedName>
    <alternativeName>
        <fullName evidence="7">DABA aminotransferase</fullName>
    </alternativeName>
</protein>
<evidence type="ECO:0000256" key="7">
    <source>
        <dbReference type="RuleBase" id="RU365034"/>
    </source>
</evidence>
<dbReference type="InterPro" id="IPR015422">
    <property type="entry name" value="PyrdxlP-dep_Trfase_small"/>
</dbReference>
<dbReference type="InterPro" id="IPR015424">
    <property type="entry name" value="PyrdxlP-dep_Trfase"/>
</dbReference>
<dbReference type="InterPro" id="IPR015421">
    <property type="entry name" value="PyrdxlP-dep_Trfase_major"/>
</dbReference>
<keyword evidence="9" id="KW-1185">Reference proteome</keyword>
<dbReference type="PANTHER" id="PTHR43552">
    <property type="entry name" value="DIAMINOBUTYRATE--2-OXOGLUTARATE AMINOTRANSFERASE"/>
    <property type="match status" value="1"/>
</dbReference>
<evidence type="ECO:0000256" key="6">
    <source>
        <dbReference type="RuleBase" id="RU003560"/>
    </source>
</evidence>
<dbReference type="NCBIfam" id="TIGR00709">
    <property type="entry name" value="dat"/>
    <property type="match status" value="1"/>
</dbReference>
<dbReference type="PROSITE" id="PS00600">
    <property type="entry name" value="AA_TRANSFER_CLASS_3"/>
    <property type="match status" value="1"/>
</dbReference>
<evidence type="ECO:0000256" key="5">
    <source>
        <dbReference type="ARBA" id="ARBA00022898"/>
    </source>
</evidence>
<proteinExistence type="inferred from homology"/>
<evidence type="ECO:0000256" key="2">
    <source>
        <dbReference type="ARBA" id="ARBA00008954"/>
    </source>
</evidence>
<gene>
    <name evidence="8" type="primary">ectB</name>
    <name evidence="8" type="ORF">GCM10011503_16130</name>
</gene>
<reference evidence="9" key="1">
    <citation type="journal article" date="2019" name="Int. J. Syst. Evol. Microbiol.">
        <title>The Global Catalogue of Microorganisms (GCM) 10K type strain sequencing project: providing services to taxonomists for standard genome sequencing and annotation.</title>
        <authorList>
            <consortium name="The Broad Institute Genomics Platform"/>
            <consortium name="The Broad Institute Genome Sequencing Center for Infectious Disease"/>
            <person name="Wu L."/>
            <person name="Ma J."/>
        </authorList>
    </citation>
    <scope>NUCLEOTIDE SEQUENCE [LARGE SCALE GENOMIC DNA]</scope>
    <source>
        <strain evidence="9">CGMCC 1.15928</strain>
    </source>
</reference>
<dbReference type="InterPro" id="IPR005814">
    <property type="entry name" value="Aminotrans_3"/>
</dbReference>
<keyword evidence="4 7" id="KW-0808">Transferase</keyword>
<dbReference type="CDD" id="cd00610">
    <property type="entry name" value="OAT_like"/>
    <property type="match status" value="1"/>
</dbReference>
<dbReference type="PANTHER" id="PTHR43552:SF2">
    <property type="entry name" value="DIAMINOBUTYRATE--2-OXOGLUTARATE TRANSAMINASE"/>
    <property type="match status" value="1"/>
</dbReference>
<name>A0ABQ1JK55_9PROT</name>
<evidence type="ECO:0000313" key="8">
    <source>
        <dbReference type="EMBL" id="GGB68327.1"/>
    </source>
</evidence>
<dbReference type="NCBIfam" id="NF006733">
    <property type="entry name" value="PRK09264.1"/>
    <property type="match status" value="1"/>
</dbReference>
<dbReference type="Proteomes" id="UP000628854">
    <property type="component" value="Unassembled WGS sequence"/>
</dbReference>
<comment type="function">
    <text evidence="7">Catalyzes reversively the conversion of L-aspartate beta-semialdehyde (ASA) to L-2,4-diaminobutyrate (DABA) by transamination with L-glutamate.</text>
</comment>
<dbReference type="PIRSF" id="PIRSF000521">
    <property type="entry name" value="Transaminase_4ab_Lys_Orn"/>
    <property type="match status" value="1"/>
</dbReference>
<dbReference type="EMBL" id="BMKF01000002">
    <property type="protein sequence ID" value="GGB68327.1"/>
    <property type="molecule type" value="Genomic_DNA"/>
</dbReference>
<comment type="pathway">
    <text evidence="7">Amine and polyamine biosynthesis; ectoine biosynthesis; L-ectoine from L-aspartate 4-semialdehyde: step 1/3.</text>
</comment>
<dbReference type="SUPFAM" id="SSF53383">
    <property type="entry name" value="PLP-dependent transferases"/>
    <property type="match status" value="1"/>
</dbReference>
<keyword evidence="3 7" id="KW-0032">Aminotransferase</keyword>
<keyword evidence="5 6" id="KW-0663">Pyridoxal phosphate</keyword>
<dbReference type="InterPro" id="IPR012773">
    <property type="entry name" value="Ectoine_EctB"/>
</dbReference>